<accession>A0A1J3G4C7</accession>
<protein>
    <submittedName>
        <fullName evidence="4">D-lactate dehydrogenase [cytochrome], mitochondrial</fullName>
    </submittedName>
</protein>
<name>A0A1J3G4C7_NOCCA</name>
<organism evidence="4">
    <name type="scientific">Noccaea caerulescens</name>
    <name type="common">Alpine penny-cress</name>
    <name type="synonym">Thlaspi caerulescens</name>
    <dbReference type="NCBI Taxonomy" id="107243"/>
    <lineage>
        <taxon>Eukaryota</taxon>
        <taxon>Viridiplantae</taxon>
        <taxon>Streptophyta</taxon>
        <taxon>Embryophyta</taxon>
        <taxon>Tracheophyta</taxon>
        <taxon>Spermatophyta</taxon>
        <taxon>Magnoliopsida</taxon>
        <taxon>eudicotyledons</taxon>
        <taxon>Gunneridae</taxon>
        <taxon>Pentapetalae</taxon>
        <taxon>rosids</taxon>
        <taxon>malvids</taxon>
        <taxon>Brassicales</taxon>
        <taxon>Brassicaceae</taxon>
        <taxon>Coluteocarpeae</taxon>
        <taxon>Noccaea</taxon>
    </lineage>
</organism>
<dbReference type="InterPro" id="IPR016169">
    <property type="entry name" value="FAD-bd_PCMH_sub2"/>
</dbReference>
<evidence type="ECO:0000313" key="4">
    <source>
        <dbReference type="EMBL" id="JAU49861.1"/>
    </source>
</evidence>
<dbReference type="AlphaFoldDB" id="A0A1J3G4C7"/>
<dbReference type="SUPFAM" id="SSF56176">
    <property type="entry name" value="FAD-binding/transporter-associated domain-like"/>
    <property type="match status" value="1"/>
</dbReference>
<dbReference type="GO" id="GO:0005739">
    <property type="term" value="C:mitochondrion"/>
    <property type="evidence" value="ECO:0007669"/>
    <property type="project" value="TreeGrafter"/>
</dbReference>
<dbReference type="GO" id="GO:0071949">
    <property type="term" value="F:FAD binding"/>
    <property type="evidence" value="ECO:0007669"/>
    <property type="project" value="InterPro"/>
</dbReference>
<dbReference type="PANTHER" id="PTHR11748:SF111">
    <property type="entry name" value="D-LACTATE DEHYDROGENASE, MITOCHONDRIAL-RELATED"/>
    <property type="match status" value="1"/>
</dbReference>
<gene>
    <name evidence="4" type="ORF">LC_TR1205_c1_g1_i1_g.3233</name>
</gene>
<evidence type="ECO:0000256" key="2">
    <source>
        <dbReference type="SAM" id="MobiDB-lite"/>
    </source>
</evidence>
<feature type="domain" description="FAD-binding PCMH-type" evidence="3">
    <location>
        <begin position="146"/>
        <end position="343"/>
    </location>
</feature>
<dbReference type="InterPro" id="IPR006094">
    <property type="entry name" value="Oxid_FAD_bind_N"/>
</dbReference>
<dbReference type="InterPro" id="IPR036318">
    <property type="entry name" value="FAD-bd_PCMH-like_sf"/>
</dbReference>
<dbReference type="Gene3D" id="3.30.465.10">
    <property type="match status" value="1"/>
</dbReference>
<feature type="region of interest" description="Disordered" evidence="2">
    <location>
        <begin position="77"/>
        <end position="104"/>
    </location>
</feature>
<dbReference type="EMBL" id="GEVK01002971">
    <property type="protein sequence ID" value="JAU49861.1"/>
    <property type="molecule type" value="Transcribed_RNA"/>
</dbReference>
<dbReference type="FunFam" id="3.30.465.10:FF:000027">
    <property type="entry name" value="D-lactate dehydrogenase [cytochrome], mitochondrial"/>
    <property type="match status" value="1"/>
</dbReference>
<dbReference type="GO" id="GO:1903457">
    <property type="term" value="P:lactate catabolic process"/>
    <property type="evidence" value="ECO:0007669"/>
    <property type="project" value="TreeGrafter"/>
</dbReference>
<dbReference type="Pfam" id="PF01565">
    <property type="entry name" value="FAD_binding_4"/>
    <property type="match status" value="1"/>
</dbReference>
<proteinExistence type="inferred from homology"/>
<comment type="similarity">
    <text evidence="1">Belongs to the FAD-binding oxidoreductase/transferase type 4 family.</text>
</comment>
<dbReference type="GO" id="GO:0004458">
    <property type="term" value="F:D-lactate dehydrogenase (cytochrome) activity"/>
    <property type="evidence" value="ECO:0007669"/>
    <property type="project" value="TreeGrafter"/>
</dbReference>
<evidence type="ECO:0000259" key="3">
    <source>
        <dbReference type="PROSITE" id="PS51387"/>
    </source>
</evidence>
<evidence type="ECO:0000256" key="1">
    <source>
        <dbReference type="ARBA" id="ARBA00008000"/>
    </source>
</evidence>
<dbReference type="PANTHER" id="PTHR11748">
    <property type="entry name" value="D-LACTATE DEHYDROGENASE"/>
    <property type="match status" value="1"/>
</dbReference>
<dbReference type="InterPro" id="IPR016166">
    <property type="entry name" value="FAD-bd_PCMH"/>
</dbReference>
<reference evidence="4" key="1">
    <citation type="submission" date="2016-07" db="EMBL/GenBank/DDBJ databases">
        <title>De novo transcriptome assembly of four accessions of the metal hyperaccumulator plant Noccaea caerulescens.</title>
        <authorList>
            <person name="Blande D."/>
            <person name="Halimaa P."/>
            <person name="Tervahauta A.I."/>
            <person name="Aarts M.G."/>
            <person name="Karenlampi S.O."/>
        </authorList>
    </citation>
    <scope>NUCLEOTIDE SEQUENCE</scope>
</reference>
<sequence length="343" mass="37949">MAFSSWFARSRLSSKTAFAFLRPSRQLHSTHKVAGDSTAISPAMGYRRLPNWWSSSLLPLAIAVSATSFAFQNHSHPSISESSSALDSGDITIGGKDSTEHEVKGEYKEVPKEFIAELKTILEDNLTTDHEERYFHGKPQNSFHKAVNIPDVVVFPRSEEEVSKILKSCNEYKVPIVPYGGATSIEGHTLAPKGGVCIDMSLMKRVKALHVEDMDVVVEPGIGWMELNEHLEQFGLFFPLDPGPGATIGGMCATRCSGSLAVRYGTMRDNVISLKVVLPNGDVVKTASRARKSAAGWQCAIFLRSRMLQTWPLPLCFLEYRCQEWSSLTRFKLGPLIWPTGKT</sequence>
<dbReference type="GO" id="GO:0008720">
    <property type="term" value="F:D-lactate dehydrogenase (NAD+) activity"/>
    <property type="evidence" value="ECO:0007669"/>
    <property type="project" value="TreeGrafter"/>
</dbReference>
<dbReference type="PROSITE" id="PS51387">
    <property type="entry name" value="FAD_PCMH"/>
    <property type="match status" value="1"/>
</dbReference>